<reference evidence="2" key="1">
    <citation type="journal article" date="2019" name="IScience">
        <title>Narwhal Genome Reveals Long-Term Low Genetic Diversity despite Current Large Abundance Size.</title>
        <authorList>
            <person name="Westbury M.V."/>
            <person name="Petersen B."/>
            <person name="Garde E."/>
            <person name="Heide-Jorgensen M.P."/>
            <person name="Lorenzen E.D."/>
        </authorList>
    </citation>
    <scope>NUCLEOTIDE SEQUENCE [LARGE SCALE GENOMIC DNA]</scope>
</reference>
<proteinExistence type="predicted"/>
<dbReference type="AlphaFoldDB" id="A0A4U1FU76"/>
<evidence type="ECO:0000313" key="1">
    <source>
        <dbReference type="EMBL" id="TKC52856.1"/>
    </source>
</evidence>
<organism evidence="1 2">
    <name type="scientific">Monodon monoceros</name>
    <name type="common">Narwhal</name>
    <name type="synonym">Ceratodon monodon</name>
    <dbReference type="NCBI Taxonomy" id="40151"/>
    <lineage>
        <taxon>Eukaryota</taxon>
        <taxon>Metazoa</taxon>
        <taxon>Chordata</taxon>
        <taxon>Craniata</taxon>
        <taxon>Vertebrata</taxon>
        <taxon>Euteleostomi</taxon>
        <taxon>Mammalia</taxon>
        <taxon>Eutheria</taxon>
        <taxon>Laurasiatheria</taxon>
        <taxon>Artiodactyla</taxon>
        <taxon>Whippomorpha</taxon>
        <taxon>Cetacea</taxon>
        <taxon>Odontoceti</taxon>
        <taxon>Monodontidae</taxon>
        <taxon>Monodon</taxon>
    </lineage>
</organism>
<sequence length="132" mass="14168">MGTLSGHLALALLIYHSGLYCTVIVSRALSQSQELLFPPLAATDKQGQSDLVELTSQAWLAQWSMKLERAATALALVVKLLETVAHIEHRNALETRAHTMLTLPAFLLALVLIVESTSESGSESLSLSPSSS</sequence>
<protein>
    <submittedName>
        <fullName evidence="1">Uncharacterized protein</fullName>
    </submittedName>
</protein>
<name>A0A4U1FU76_MONMO</name>
<dbReference type="EMBL" id="RWIC01000019">
    <property type="protein sequence ID" value="TKC52856.1"/>
    <property type="molecule type" value="Genomic_DNA"/>
</dbReference>
<gene>
    <name evidence="1" type="ORF">EI555_003438</name>
</gene>
<evidence type="ECO:0000313" key="2">
    <source>
        <dbReference type="Proteomes" id="UP000308365"/>
    </source>
</evidence>
<accession>A0A4U1FU76</accession>
<comment type="caution">
    <text evidence="1">The sequence shown here is derived from an EMBL/GenBank/DDBJ whole genome shotgun (WGS) entry which is preliminary data.</text>
</comment>
<dbReference type="PANTHER" id="PTHR46441">
    <property type="entry name" value="TRANSMEMBRANE EPIDIDYMAL FAMILY MEMBER 3"/>
    <property type="match status" value="1"/>
</dbReference>
<dbReference type="PANTHER" id="PTHR46441:SF5">
    <property type="entry name" value="TRANSMEMBRANE EPIDIDYMAL PROTEIN 1"/>
    <property type="match status" value="1"/>
</dbReference>
<dbReference type="Proteomes" id="UP000308365">
    <property type="component" value="Unassembled WGS sequence"/>
</dbReference>